<sequence>MPSDPFGSCEVGRETKIRPSQRTGKKTERAREGKIHLERRGRSRRARTWPEEVPAGPRGPGSRTPDRARSGLGLCRSGASRHSPGGEGKKRRAWRSTDPGPAQIPAPAALQGQEARPALGPGSCGGPWD</sequence>
<dbReference type="AlphaFoldDB" id="A0AAV7SIT6"/>
<accession>A0AAV7SIT6</accession>
<organism evidence="2 3">
    <name type="scientific">Pleurodeles waltl</name>
    <name type="common">Iberian ribbed newt</name>
    <dbReference type="NCBI Taxonomy" id="8319"/>
    <lineage>
        <taxon>Eukaryota</taxon>
        <taxon>Metazoa</taxon>
        <taxon>Chordata</taxon>
        <taxon>Craniata</taxon>
        <taxon>Vertebrata</taxon>
        <taxon>Euteleostomi</taxon>
        <taxon>Amphibia</taxon>
        <taxon>Batrachia</taxon>
        <taxon>Caudata</taxon>
        <taxon>Salamandroidea</taxon>
        <taxon>Salamandridae</taxon>
        <taxon>Pleurodelinae</taxon>
        <taxon>Pleurodeles</taxon>
    </lineage>
</organism>
<feature type="region of interest" description="Disordered" evidence="1">
    <location>
        <begin position="1"/>
        <end position="129"/>
    </location>
</feature>
<evidence type="ECO:0000313" key="2">
    <source>
        <dbReference type="EMBL" id="KAJ1164003.1"/>
    </source>
</evidence>
<proteinExistence type="predicted"/>
<name>A0AAV7SIT6_PLEWA</name>
<keyword evidence="3" id="KW-1185">Reference proteome</keyword>
<evidence type="ECO:0000256" key="1">
    <source>
        <dbReference type="SAM" id="MobiDB-lite"/>
    </source>
</evidence>
<protein>
    <submittedName>
        <fullName evidence="2">Uncharacterized protein</fullName>
    </submittedName>
</protein>
<dbReference type="EMBL" id="JANPWB010000008">
    <property type="protein sequence ID" value="KAJ1164003.1"/>
    <property type="molecule type" value="Genomic_DNA"/>
</dbReference>
<comment type="caution">
    <text evidence="2">The sequence shown here is derived from an EMBL/GenBank/DDBJ whole genome shotgun (WGS) entry which is preliminary data.</text>
</comment>
<reference evidence="2" key="1">
    <citation type="journal article" date="2022" name="bioRxiv">
        <title>Sequencing and chromosome-scale assembly of the giantPleurodeles waltlgenome.</title>
        <authorList>
            <person name="Brown T."/>
            <person name="Elewa A."/>
            <person name="Iarovenko S."/>
            <person name="Subramanian E."/>
            <person name="Araus A.J."/>
            <person name="Petzold A."/>
            <person name="Susuki M."/>
            <person name="Suzuki K.-i.T."/>
            <person name="Hayashi T."/>
            <person name="Toyoda A."/>
            <person name="Oliveira C."/>
            <person name="Osipova E."/>
            <person name="Leigh N.D."/>
            <person name="Simon A."/>
            <person name="Yun M.H."/>
        </authorList>
    </citation>
    <scope>NUCLEOTIDE SEQUENCE</scope>
    <source>
        <strain evidence="2">20211129_DDA</strain>
        <tissue evidence="2">Liver</tissue>
    </source>
</reference>
<evidence type="ECO:0000313" key="3">
    <source>
        <dbReference type="Proteomes" id="UP001066276"/>
    </source>
</evidence>
<gene>
    <name evidence="2" type="ORF">NDU88_004450</name>
</gene>
<feature type="compositionally biased region" description="Basic and acidic residues" evidence="1">
    <location>
        <begin position="25"/>
        <end position="40"/>
    </location>
</feature>
<dbReference type="Proteomes" id="UP001066276">
    <property type="component" value="Chromosome 4_2"/>
</dbReference>